<keyword evidence="1" id="KW-1133">Transmembrane helix</keyword>
<evidence type="ECO:0000313" key="4">
    <source>
        <dbReference type="Proteomes" id="UP000241048"/>
    </source>
</evidence>
<evidence type="ECO:0000256" key="1">
    <source>
        <dbReference type="SAM" id="Phobius"/>
    </source>
</evidence>
<feature type="chain" id="PRO_5015604886" evidence="2">
    <location>
        <begin position="19"/>
        <end position="293"/>
    </location>
</feature>
<sequence length="293" mass="33664">MFLCMIMVVLLFPMTVNADMGPKASVRIQFEHMGDELCYGTLLSKEKSTGPASAWDGRTESAQKEYMDPGIWKIFVNYKDPDGYYFLQRSWKVSESKELAWTYYPPGDFKILLYYPETETFVSSGIYARYAFDTYYTVDMDGVDIGSVEYNDDLSTNERIEAYRSYNYRQEMLALGARIVLTILIEMLVALLFGFRQKKQLLILAVVNIITQIILNVLLNVINYNSGPLAFTFFYVLFELIVFALEAVLYCTILKRLSEKKKEDAYYILYSFVANLISFGAGLFLAAKLPGMF</sequence>
<keyword evidence="1" id="KW-0472">Membrane</keyword>
<dbReference type="Proteomes" id="UP000241048">
    <property type="component" value="Unassembled WGS sequence"/>
</dbReference>
<evidence type="ECO:0000313" key="3">
    <source>
        <dbReference type="EMBL" id="PST38042.1"/>
    </source>
</evidence>
<dbReference type="AlphaFoldDB" id="A0A2T3FRZ4"/>
<feature type="transmembrane region" description="Helical" evidence="1">
    <location>
        <begin position="265"/>
        <end position="287"/>
    </location>
</feature>
<feature type="transmembrane region" description="Helical" evidence="1">
    <location>
        <begin position="228"/>
        <end position="253"/>
    </location>
</feature>
<feature type="signal peptide" evidence="2">
    <location>
        <begin position="1"/>
        <end position="18"/>
    </location>
</feature>
<reference evidence="3 4" key="1">
    <citation type="submission" date="2018-03" db="EMBL/GenBank/DDBJ databases">
        <title>Lachnoclostridium SNUG30386 gen.nov., sp.nov., isolated from human faeces.</title>
        <authorList>
            <person name="Seo B."/>
            <person name="Jeon K."/>
            <person name="Ko G."/>
        </authorList>
    </citation>
    <scope>NUCLEOTIDE SEQUENCE [LARGE SCALE GENOMIC DNA]</scope>
    <source>
        <strain evidence="3 4">SNUG30386</strain>
    </source>
</reference>
<keyword evidence="1" id="KW-0812">Transmembrane</keyword>
<keyword evidence="2" id="KW-0732">Signal</keyword>
<evidence type="ECO:0000256" key="2">
    <source>
        <dbReference type="SAM" id="SignalP"/>
    </source>
</evidence>
<name>A0A2T3FRZ4_9CLOT</name>
<accession>A0A2T3FRZ4</accession>
<organism evidence="3 4">
    <name type="scientific">Clostridium fessum</name>
    <dbReference type="NCBI Taxonomy" id="2126740"/>
    <lineage>
        <taxon>Bacteria</taxon>
        <taxon>Bacillati</taxon>
        <taxon>Bacillota</taxon>
        <taxon>Clostridia</taxon>
        <taxon>Eubacteriales</taxon>
        <taxon>Clostridiaceae</taxon>
        <taxon>Clostridium</taxon>
    </lineage>
</organism>
<protein>
    <submittedName>
        <fullName evidence="3">Uncharacterized protein</fullName>
    </submittedName>
</protein>
<keyword evidence="4" id="KW-1185">Reference proteome</keyword>
<dbReference type="EMBL" id="PYLO01000002">
    <property type="protein sequence ID" value="PST38042.1"/>
    <property type="molecule type" value="Genomic_DNA"/>
</dbReference>
<feature type="transmembrane region" description="Helical" evidence="1">
    <location>
        <begin position="201"/>
        <end position="222"/>
    </location>
</feature>
<feature type="transmembrane region" description="Helical" evidence="1">
    <location>
        <begin position="172"/>
        <end position="194"/>
    </location>
</feature>
<comment type="caution">
    <text evidence="3">The sequence shown here is derived from an EMBL/GenBank/DDBJ whole genome shotgun (WGS) entry which is preliminary data.</text>
</comment>
<gene>
    <name evidence="3" type="ORF">C7U56_06200</name>
</gene>
<proteinExistence type="predicted"/>